<keyword evidence="6 9" id="KW-0862">Zinc</keyword>
<dbReference type="EC" id="4.2.1.1" evidence="3 9"/>
<keyword evidence="4 9" id="KW-0479">Metal-binding</keyword>
<feature type="domain" description="Alpha-carbonic anhydrase" evidence="11">
    <location>
        <begin position="16"/>
        <end position="280"/>
    </location>
</feature>
<dbReference type="PROSITE" id="PS51144">
    <property type="entry name" value="ALPHA_CA_2"/>
    <property type="match status" value="1"/>
</dbReference>
<evidence type="ECO:0000256" key="1">
    <source>
        <dbReference type="ARBA" id="ARBA00001947"/>
    </source>
</evidence>
<dbReference type="SMART" id="SM01057">
    <property type="entry name" value="Carb_anhydrase"/>
    <property type="match status" value="1"/>
</dbReference>
<evidence type="ECO:0000256" key="9">
    <source>
        <dbReference type="RuleBase" id="RU367011"/>
    </source>
</evidence>
<dbReference type="GO" id="GO:0008270">
    <property type="term" value="F:zinc ion binding"/>
    <property type="evidence" value="ECO:0007669"/>
    <property type="project" value="UniProtKB-UniRule"/>
</dbReference>
<evidence type="ECO:0000256" key="6">
    <source>
        <dbReference type="ARBA" id="ARBA00022833"/>
    </source>
</evidence>
<evidence type="ECO:0000256" key="8">
    <source>
        <dbReference type="ARBA" id="ARBA00023239"/>
    </source>
</evidence>
<dbReference type="InterPro" id="IPR023561">
    <property type="entry name" value="Carbonic_anhydrase_a-class"/>
</dbReference>
<dbReference type="CDD" id="cd03117">
    <property type="entry name" value="alpha_CA_IV_XV_like"/>
    <property type="match status" value="1"/>
</dbReference>
<keyword evidence="13" id="KW-1185">Reference proteome</keyword>
<dbReference type="Proteomes" id="UP001059041">
    <property type="component" value="Linkage Group LG22"/>
</dbReference>
<evidence type="ECO:0000256" key="10">
    <source>
        <dbReference type="SAM" id="SignalP"/>
    </source>
</evidence>
<dbReference type="PANTHER" id="PTHR18952:SF134">
    <property type="entry name" value="CARBONIC ANHYDRASE 15"/>
    <property type="match status" value="1"/>
</dbReference>
<dbReference type="Gene3D" id="3.10.200.10">
    <property type="entry name" value="Alpha carbonic anhydrase"/>
    <property type="match status" value="1"/>
</dbReference>
<dbReference type="InterPro" id="IPR018338">
    <property type="entry name" value="Carbonic_anhydrase_a-class_CS"/>
</dbReference>
<dbReference type="PROSITE" id="PS00162">
    <property type="entry name" value="ALPHA_CA_1"/>
    <property type="match status" value="1"/>
</dbReference>
<dbReference type="AlphaFoldDB" id="A0A9W7TA97"/>
<reference evidence="12" key="1">
    <citation type="submission" date="2021-02" db="EMBL/GenBank/DDBJ databases">
        <title>Comparative genomics reveals that relaxation of natural selection precedes convergent phenotypic evolution of cavefish.</title>
        <authorList>
            <person name="Peng Z."/>
        </authorList>
    </citation>
    <scope>NUCLEOTIDE SEQUENCE</scope>
    <source>
        <tissue evidence="12">Muscle</tissue>
    </source>
</reference>
<keyword evidence="7" id="KW-0325">Glycoprotein</keyword>
<organism evidence="12 13">
    <name type="scientific">Triplophysa rosa</name>
    <name type="common">Cave loach</name>
    <dbReference type="NCBI Taxonomy" id="992332"/>
    <lineage>
        <taxon>Eukaryota</taxon>
        <taxon>Metazoa</taxon>
        <taxon>Chordata</taxon>
        <taxon>Craniata</taxon>
        <taxon>Vertebrata</taxon>
        <taxon>Euteleostomi</taxon>
        <taxon>Actinopterygii</taxon>
        <taxon>Neopterygii</taxon>
        <taxon>Teleostei</taxon>
        <taxon>Ostariophysi</taxon>
        <taxon>Cypriniformes</taxon>
        <taxon>Nemacheilidae</taxon>
        <taxon>Triplophysa</taxon>
    </lineage>
</organism>
<dbReference type="FunFam" id="3.10.200.10:FF:000003">
    <property type="entry name" value="Carbonic anhydrase 12"/>
    <property type="match status" value="1"/>
</dbReference>
<dbReference type="SUPFAM" id="SSF51069">
    <property type="entry name" value="Carbonic anhydrase"/>
    <property type="match status" value="1"/>
</dbReference>
<dbReference type="InterPro" id="IPR041874">
    <property type="entry name" value="CA4/CA15"/>
</dbReference>
<dbReference type="EMBL" id="JAFHDT010000022">
    <property type="protein sequence ID" value="KAI7793505.1"/>
    <property type="molecule type" value="Genomic_DNA"/>
</dbReference>
<evidence type="ECO:0000256" key="3">
    <source>
        <dbReference type="ARBA" id="ARBA00012925"/>
    </source>
</evidence>
<dbReference type="GO" id="GO:0004089">
    <property type="term" value="F:carbonate dehydratase activity"/>
    <property type="evidence" value="ECO:0007669"/>
    <property type="project" value="UniProtKB-UniRule"/>
</dbReference>
<proteinExistence type="inferred from homology"/>
<gene>
    <name evidence="12" type="ORF">IRJ41_025027</name>
</gene>
<dbReference type="InterPro" id="IPR036398">
    <property type="entry name" value="CA_dom_sf"/>
</dbReference>
<name>A0A9W7TA97_TRIRA</name>
<evidence type="ECO:0000256" key="7">
    <source>
        <dbReference type="ARBA" id="ARBA00023180"/>
    </source>
</evidence>
<sequence length="309" mass="34808">MMLLLVMMLCGVSLALNFCYDDERCDPYAWGDNYPSCHPLLESHHSPINLNRQLTKNGSLDSLNLEGFSLTPKGQWRLVNQGYSVVLEVGNGMQVSGGGLPGIYRTVQLHFHWGSVFTSGSEHTLDHLRFPMEMHIVNIKSTHPNLTSALEDPTGLAVLGVFIDVTSLHNENFHPISSALPFVAYKGQTKPIRPFPLINLLPQNNLAQYYRYHGSLTTPPCSQVVLWTVYEVPIDISWGQFDRFVSGIYATQEDENDQVLLHDNYRHIHPTYGRTVYASKDARLLTNSASCLTFFHLLNVLQLLPLLNL</sequence>
<keyword evidence="8 9" id="KW-0456">Lyase</keyword>
<evidence type="ECO:0000313" key="13">
    <source>
        <dbReference type="Proteomes" id="UP001059041"/>
    </source>
</evidence>
<comment type="catalytic activity">
    <reaction evidence="9">
        <text>hydrogencarbonate + H(+) = CO2 + H2O</text>
        <dbReference type="Rhea" id="RHEA:10748"/>
        <dbReference type="ChEBI" id="CHEBI:15377"/>
        <dbReference type="ChEBI" id="CHEBI:15378"/>
        <dbReference type="ChEBI" id="CHEBI:16526"/>
        <dbReference type="ChEBI" id="CHEBI:17544"/>
        <dbReference type="EC" id="4.2.1.1"/>
    </reaction>
</comment>
<dbReference type="PANTHER" id="PTHR18952">
    <property type="entry name" value="CARBONIC ANHYDRASE"/>
    <property type="match status" value="1"/>
</dbReference>
<evidence type="ECO:0000256" key="2">
    <source>
        <dbReference type="ARBA" id="ARBA00010718"/>
    </source>
</evidence>
<keyword evidence="5 10" id="KW-0732">Signal</keyword>
<dbReference type="InterPro" id="IPR001148">
    <property type="entry name" value="CA_dom"/>
</dbReference>
<evidence type="ECO:0000313" key="12">
    <source>
        <dbReference type="EMBL" id="KAI7793505.1"/>
    </source>
</evidence>
<comment type="similarity">
    <text evidence="2 9">Belongs to the alpha-carbonic anhydrase family.</text>
</comment>
<protein>
    <recommendedName>
        <fullName evidence="3 9">Carbonic anhydrase</fullName>
        <ecNumber evidence="3 9">4.2.1.1</ecNumber>
    </recommendedName>
</protein>
<feature type="signal peptide" evidence="10">
    <location>
        <begin position="1"/>
        <end position="15"/>
    </location>
</feature>
<evidence type="ECO:0000256" key="5">
    <source>
        <dbReference type="ARBA" id="ARBA00022729"/>
    </source>
</evidence>
<feature type="chain" id="PRO_5040890251" description="Carbonic anhydrase" evidence="10">
    <location>
        <begin position="16"/>
        <end position="309"/>
    </location>
</feature>
<comment type="caution">
    <text evidence="12">The sequence shown here is derived from an EMBL/GenBank/DDBJ whole genome shotgun (WGS) entry which is preliminary data.</text>
</comment>
<dbReference type="GO" id="GO:0005886">
    <property type="term" value="C:plasma membrane"/>
    <property type="evidence" value="ECO:0007669"/>
    <property type="project" value="TreeGrafter"/>
</dbReference>
<evidence type="ECO:0000259" key="11">
    <source>
        <dbReference type="PROSITE" id="PS51144"/>
    </source>
</evidence>
<accession>A0A9W7TA97</accession>
<comment type="function">
    <text evidence="9">Reversible hydration of carbon dioxide.</text>
</comment>
<dbReference type="Pfam" id="PF00194">
    <property type="entry name" value="Carb_anhydrase"/>
    <property type="match status" value="1"/>
</dbReference>
<evidence type="ECO:0000256" key="4">
    <source>
        <dbReference type="ARBA" id="ARBA00022723"/>
    </source>
</evidence>
<comment type="cofactor">
    <cofactor evidence="1 9">
        <name>Zn(2+)</name>
        <dbReference type="ChEBI" id="CHEBI:29105"/>
    </cofactor>
</comment>